<evidence type="ECO:0000313" key="2">
    <source>
        <dbReference type="EMBL" id="MFD1316917.1"/>
    </source>
</evidence>
<comment type="caution">
    <text evidence="2">The sequence shown here is derived from an EMBL/GenBank/DDBJ whole genome shotgun (WGS) entry which is preliminary data.</text>
</comment>
<name>A0ABW3Y4W7_9FLAO</name>
<reference evidence="3" key="1">
    <citation type="journal article" date="2019" name="Int. J. Syst. Evol. Microbiol.">
        <title>The Global Catalogue of Microorganisms (GCM) 10K type strain sequencing project: providing services to taxonomists for standard genome sequencing and annotation.</title>
        <authorList>
            <consortium name="The Broad Institute Genomics Platform"/>
            <consortium name="The Broad Institute Genome Sequencing Center for Infectious Disease"/>
            <person name="Wu L."/>
            <person name="Ma J."/>
        </authorList>
    </citation>
    <scope>NUCLEOTIDE SEQUENCE [LARGE SCALE GENOMIC DNA]</scope>
    <source>
        <strain evidence="3">CCUG 61485</strain>
    </source>
</reference>
<sequence length="112" mass="12903">MGNSIKINSFEELRNEKQRLKNEIRAQEQSFRNNPIMKISNSLIGGFKSKSDNPFKHPLSFNKDVNLKFGAEGILSTLLLASKSTRKYFIAYTVAKEMIPFTIMKIQDFLKK</sequence>
<organism evidence="2 3">
    <name type="scientific">Namhaeicola litoreus</name>
    <dbReference type="NCBI Taxonomy" id="1052145"/>
    <lineage>
        <taxon>Bacteria</taxon>
        <taxon>Pseudomonadati</taxon>
        <taxon>Bacteroidota</taxon>
        <taxon>Flavobacteriia</taxon>
        <taxon>Flavobacteriales</taxon>
        <taxon>Flavobacteriaceae</taxon>
        <taxon>Namhaeicola</taxon>
    </lineage>
</organism>
<dbReference type="EMBL" id="JBHTMY010000004">
    <property type="protein sequence ID" value="MFD1316917.1"/>
    <property type="molecule type" value="Genomic_DNA"/>
</dbReference>
<protein>
    <submittedName>
        <fullName evidence="2">Uncharacterized protein</fullName>
    </submittedName>
</protein>
<evidence type="ECO:0000256" key="1">
    <source>
        <dbReference type="SAM" id="Coils"/>
    </source>
</evidence>
<accession>A0ABW3Y4W7</accession>
<dbReference type="Proteomes" id="UP001597201">
    <property type="component" value="Unassembled WGS sequence"/>
</dbReference>
<evidence type="ECO:0000313" key="3">
    <source>
        <dbReference type="Proteomes" id="UP001597201"/>
    </source>
</evidence>
<dbReference type="RefSeq" id="WP_377180429.1">
    <property type="nucleotide sequence ID" value="NZ_JBHTMY010000004.1"/>
</dbReference>
<keyword evidence="3" id="KW-1185">Reference proteome</keyword>
<keyword evidence="1" id="KW-0175">Coiled coil</keyword>
<feature type="coiled-coil region" evidence="1">
    <location>
        <begin position="3"/>
        <end position="30"/>
    </location>
</feature>
<proteinExistence type="predicted"/>
<gene>
    <name evidence="2" type="ORF">ACFQ39_14920</name>
</gene>